<proteinExistence type="predicted"/>
<evidence type="ECO:0008006" key="4">
    <source>
        <dbReference type="Google" id="ProtNLM"/>
    </source>
</evidence>
<gene>
    <name evidence="2" type="ORF">VKT23_017651</name>
</gene>
<dbReference type="EMBL" id="JBANRG010000074">
    <property type="protein sequence ID" value="KAK7439161.1"/>
    <property type="molecule type" value="Genomic_DNA"/>
</dbReference>
<comment type="caution">
    <text evidence="2">The sequence shown here is derived from an EMBL/GenBank/DDBJ whole genome shotgun (WGS) entry which is preliminary data.</text>
</comment>
<dbReference type="InterPro" id="IPR041078">
    <property type="entry name" value="Plavaka"/>
</dbReference>
<reference evidence="2 3" key="1">
    <citation type="submission" date="2024-01" db="EMBL/GenBank/DDBJ databases">
        <title>A draft genome for the cacao thread blight pathogen Marasmiellus scandens.</title>
        <authorList>
            <person name="Baruah I.K."/>
            <person name="Leung J."/>
            <person name="Bukari Y."/>
            <person name="Amoako-Attah I."/>
            <person name="Meinhardt L.W."/>
            <person name="Bailey B.A."/>
            <person name="Cohen S.P."/>
        </authorList>
    </citation>
    <scope>NUCLEOTIDE SEQUENCE [LARGE SCALE GENOMIC DNA]</scope>
    <source>
        <strain evidence="2 3">GH-19</strain>
    </source>
</reference>
<dbReference type="Proteomes" id="UP001498398">
    <property type="component" value="Unassembled WGS sequence"/>
</dbReference>
<dbReference type="Pfam" id="PF18759">
    <property type="entry name" value="Plavaka"/>
    <property type="match status" value="1"/>
</dbReference>
<feature type="compositionally biased region" description="Acidic residues" evidence="1">
    <location>
        <begin position="35"/>
        <end position="45"/>
    </location>
</feature>
<evidence type="ECO:0000313" key="3">
    <source>
        <dbReference type="Proteomes" id="UP001498398"/>
    </source>
</evidence>
<protein>
    <recommendedName>
        <fullName evidence="4">Transposase</fullName>
    </recommendedName>
</protein>
<accession>A0ABR1IRH4</accession>
<evidence type="ECO:0000256" key="1">
    <source>
        <dbReference type="SAM" id="MobiDB-lite"/>
    </source>
</evidence>
<name>A0ABR1IRH4_9AGAR</name>
<keyword evidence="3" id="KW-1185">Reference proteome</keyword>
<feature type="region of interest" description="Disordered" evidence="1">
    <location>
        <begin position="30"/>
        <end position="67"/>
    </location>
</feature>
<evidence type="ECO:0000313" key="2">
    <source>
        <dbReference type="EMBL" id="KAK7439161.1"/>
    </source>
</evidence>
<sequence length="1009" mass="115844">MSFTCQYCRATNNSLRALRSHIAQKAYCRAQDSQTYDEPDSDPEPPEEHINAPSGLFEDSNGDFEPSVTIPLDSVGSVPRNEINISETNQLEIVDLGQRKQPYVEGVEDDPSNDPKSIYAGSTDYVYPFPYPGPAGSPLSDVPVLTPFEKLRQKQCSESSEPWAPFQSEKEWELARWLMGAGVSQKKIDEFCKLKAVQENIKPSYHNSRSFLQFIDNLERGPAFHCTPIRVEGDLMDSTGKPQTEILELWHRDPVDVVKELMGNPAFREHQRYAPVRHFRNRDFTNREYSEMWTCNWWWDAQDNLPSKFGTIAPGIIASDETQLSTFSGDKKAWPVYMSIGNIEKTTRRKPSSRAFLLIGYIPESKLECFSEKRRSEMGYQLFHDCMKKILEPLEKAGREGVRMTCADGYERLVFPLLAAYIADYPEQCLVCCCKENSCPKCTVDPKKRGELLRSVLRDPNNTLETLRAESEGLKPPEFRAENLRSINPFWRNLPQCNIFECITPDLLHQLHKGLFGDHVSTWAQNTIDSGTRELDNRFHTMTPHPTLRHFRKGISSVTQWTGNEYRAMAKVFPGLLAGAADTKVLEAVRAFEDFVYYAHFEVHTDESLAALDAAWAAFHTHKEVFQHLGIRKHFNISKLHNVSHYSESIRSRGTADGFNSESSERLHIDLAKLGYRASNKRHYESQMTTWLARQESVYRRDQYLQWIMPRYNSMVETVEAEEDIVENAEADVVDIDSGNNPKSPAITYAYAKHPPHPATTIHDIETEFKCGEWFLWYLREFLEAHSLPSHALNNPENIFIPVWKKLRLSLPIIAEAETENAVDTIYATKAIPEAITAMGIKPLTPARTSTVIVRIGDTDSQKGPLNGLQVARVRLLFKLPPEVAPLPKLLAFVDWYTPFQSYFKPLGMYRISNATRRRYQHSGIIFTDSIQQTCHLLPEFGRTVNTDWTSENILDVCKTFYVNPYLRNRDFFLLRYQPYLHEQAELAHQAYIDRQRARGLPQPKKKRK</sequence>
<organism evidence="2 3">
    <name type="scientific">Marasmiellus scandens</name>
    <dbReference type="NCBI Taxonomy" id="2682957"/>
    <lineage>
        <taxon>Eukaryota</taxon>
        <taxon>Fungi</taxon>
        <taxon>Dikarya</taxon>
        <taxon>Basidiomycota</taxon>
        <taxon>Agaricomycotina</taxon>
        <taxon>Agaricomycetes</taxon>
        <taxon>Agaricomycetidae</taxon>
        <taxon>Agaricales</taxon>
        <taxon>Marasmiineae</taxon>
        <taxon>Omphalotaceae</taxon>
        <taxon>Marasmiellus</taxon>
    </lineage>
</organism>